<evidence type="ECO:0000256" key="8">
    <source>
        <dbReference type="ARBA" id="ARBA00048679"/>
    </source>
</evidence>
<name>A0A834TSQ1_9FABA</name>
<evidence type="ECO:0000256" key="7">
    <source>
        <dbReference type="ARBA" id="ARBA00047899"/>
    </source>
</evidence>
<dbReference type="InterPro" id="IPR050588">
    <property type="entry name" value="WNK_Ser-Thr_kinase"/>
</dbReference>
<dbReference type="InterPro" id="IPR008271">
    <property type="entry name" value="Ser/Thr_kinase_AS"/>
</dbReference>
<feature type="domain" description="Protein kinase" evidence="9">
    <location>
        <begin position="192"/>
        <end position="449"/>
    </location>
</feature>
<keyword evidence="3" id="KW-0808">Transferase</keyword>
<keyword evidence="11" id="KW-1185">Reference proteome</keyword>
<dbReference type="Gene3D" id="3.10.20.90">
    <property type="entry name" value="Phosphatidylinositol 3-kinase Catalytic Subunit, Chain A, domain 1"/>
    <property type="match status" value="1"/>
</dbReference>
<sequence length="820" mass="91427">MALRVAAPDPIRWPSGSGTASVIVDSAIRPIRFARLSCQLYSSACSGLAAVSTIASQVGTLDGCLTDSLKWYHDFLRTKAKLAFCLVLEDLVPLVVSILIKFPERKCRKTWESFGSLPLTVVYECRFQVFDCDRHSISLASPPKRSSELLGSQSRMESGVGLASPENNGIGTKEPPELDYDYAEKDQSGRYIRYNEILGKGAFKTVYRGFDEVDGIEVAWNQVRIDDLMRSAGDLTKLYSEVHILKSLRHANIIKFYNSWIDDKNKTINMITELFTSGTLRQYRKKHKNVDTKAIKGWARKILQGLVYIHGQKPPIIHRDLKCDNIFVNGNRGEIKIGDLGLATIMQQPSARSVIGTPEFMAPELYEENYNELVDIYSFGMCVLEMVTFEYPYIECKNSAQIYKKVISGIKPASLNKVSDPQIREFIEKCLVPASQRLSAEELLKDPFLQVENPKNPVRDPLEFPSQTPKSGPLPMDIDADGKQISTSTCAESNCGSPDPPVLENKRIFKNNKFRLLVRKKYDKLVKLTLCIADPCGHVRRVRFHFYPDTDTAVAVASEMVEQVELAEHDVTLIAELIDDLMMELLPGWKPSSDYSPSGGISLNGGSPTLVDGQTLSPWNSLLTNVPAGPVTEQDIVLGSNSSSQEVLVAADKGLLRENTDNNNITFQSDYQYSQGSAASEVVVGDVPMKDGNFPDFNMNGRSKDSSWSISDLELGDTYFEACKLQRTKDISVEEGDVINKCTKNPTIPGFSGTSNAFSLTSSCSSLSSADQDIDSELKLELDAIEAQYEHWFQELSRRKLEALESTRRRWMAKKKLAVH</sequence>
<dbReference type="EMBL" id="JAAIUW010000006">
    <property type="protein sequence ID" value="KAF7826211.1"/>
    <property type="molecule type" value="Genomic_DNA"/>
</dbReference>
<dbReference type="AlphaFoldDB" id="A0A834TSQ1"/>
<protein>
    <recommendedName>
        <fullName evidence="1">non-specific serine/threonine protein kinase</fullName>
        <ecNumber evidence="1">2.7.11.1</ecNumber>
    </recommendedName>
</protein>
<dbReference type="OrthoDB" id="4062651at2759"/>
<dbReference type="PROSITE" id="PS00108">
    <property type="entry name" value="PROTEIN_KINASE_ST"/>
    <property type="match status" value="1"/>
</dbReference>
<gene>
    <name evidence="10" type="ORF">G2W53_017375</name>
</gene>
<dbReference type="Pfam" id="PF00069">
    <property type="entry name" value="Pkinase"/>
    <property type="match status" value="1"/>
</dbReference>
<comment type="caution">
    <text evidence="10">The sequence shown here is derived from an EMBL/GenBank/DDBJ whole genome shotgun (WGS) entry which is preliminary data.</text>
</comment>
<accession>A0A834TSQ1</accession>
<dbReference type="CDD" id="cd13983">
    <property type="entry name" value="STKc_WNK"/>
    <property type="match status" value="1"/>
</dbReference>
<dbReference type="InterPro" id="IPR024678">
    <property type="entry name" value="Kinase_OSR1/WNK_CCT"/>
</dbReference>
<evidence type="ECO:0000256" key="5">
    <source>
        <dbReference type="ARBA" id="ARBA00022777"/>
    </source>
</evidence>
<proteinExistence type="predicted"/>
<dbReference type="PROSITE" id="PS50011">
    <property type="entry name" value="PROTEIN_KINASE_DOM"/>
    <property type="match status" value="1"/>
</dbReference>
<dbReference type="FunFam" id="1.10.510.10:FF:000046">
    <property type="entry name" value="probable serine/threonine-protein kinase WNK9"/>
    <property type="match status" value="1"/>
</dbReference>
<dbReference type="GO" id="GO:0004674">
    <property type="term" value="F:protein serine/threonine kinase activity"/>
    <property type="evidence" value="ECO:0007669"/>
    <property type="project" value="UniProtKB-KW"/>
</dbReference>
<dbReference type="SUPFAM" id="SSF56112">
    <property type="entry name" value="Protein kinase-like (PK-like)"/>
    <property type="match status" value="1"/>
</dbReference>
<keyword evidence="4" id="KW-0547">Nucleotide-binding</keyword>
<dbReference type="FunFam" id="3.30.200.20:FF:000075">
    <property type="entry name" value="Probable serine/threonine-protein kinase WNK1"/>
    <property type="match status" value="1"/>
</dbReference>
<dbReference type="InterPro" id="IPR000719">
    <property type="entry name" value="Prot_kinase_dom"/>
</dbReference>
<evidence type="ECO:0000256" key="1">
    <source>
        <dbReference type="ARBA" id="ARBA00012513"/>
    </source>
</evidence>
<organism evidence="10 11">
    <name type="scientific">Senna tora</name>
    <dbReference type="NCBI Taxonomy" id="362788"/>
    <lineage>
        <taxon>Eukaryota</taxon>
        <taxon>Viridiplantae</taxon>
        <taxon>Streptophyta</taxon>
        <taxon>Embryophyta</taxon>
        <taxon>Tracheophyta</taxon>
        <taxon>Spermatophyta</taxon>
        <taxon>Magnoliopsida</taxon>
        <taxon>eudicotyledons</taxon>
        <taxon>Gunneridae</taxon>
        <taxon>Pentapetalae</taxon>
        <taxon>rosids</taxon>
        <taxon>fabids</taxon>
        <taxon>Fabales</taxon>
        <taxon>Fabaceae</taxon>
        <taxon>Caesalpinioideae</taxon>
        <taxon>Cassia clade</taxon>
        <taxon>Senna</taxon>
    </lineage>
</organism>
<evidence type="ECO:0000256" key="6">
    <source>
        <dbReference type="ARBA" id="ARBA00022840"/>
    </source>
</evidence>
<dbReference type="Gene3D" id="3.30.200.20">
    <property type="entry name" value="Phosphorylase Kinase, domain 1"/>
    <property type="match status" value="1"/>
</dbReference>
<dbReference type="Gene3D" id="1.10.510.10">
    <property type="entry name" value="Transferase(Phosphotransferase) domain 1"/>
    <property type="match status" value="1"/>
</dbReference>
<dbReference type="Proteomes" id="UP000634136">
    <property type="component" value="Unassembled WGS sequence"/>
</dbReference>
<dbReference type="InterPro" id="IPR011009">
    <property type="entry name" value="Kinase-like_dom_sf"/>
</dbReference>
<evidence type="ECO:0000259" key="9">
    <source>
        <dbReference type="PROSITE" id="PS50011"/>
    </source>
</evidence>
<evidence type="ECO:0000313" key="11">
    <source>
        <dbReference type="Proteomes" id="UP000634136"/>
    </source>
</evidence>
<dbReference type="SMART" id="SM00220">
    <property type="entry name" value="S_TKc"/>
    <property type="match status" value="1"/>
</dbReference>
<dbReference type="PANTHER" id="PTHR13902">
    <property type="entry name" value="SERINE/THREONINE-PROTEIN KINASE WNK WITH NO LYSINE -RELATED"/>
    <property type="match status" value="1"/>
</dbReference>
<evidence type="ECO:0000256" key="4">
    <source>
        <dbReference type="ARBA" id="ARBA00022741"/>
    </source>
</evidence>
<evidence type="ECO:0000313" key="10">
    <source>
        <dbReference type="EMBL" id="KAF7826211.1"/>
    </source>
</evidence>
<keyword evidence="6" id="KW-0067">ATP-binding</keyword>
<dbReference type="GO" id="GO:0005524">
    <property type="term" value="F:ATP binding"/>
    <property type="evidence" value="ECO:0007669"/>
    <property type="project" value="UniProtKB-KW"/>
</dbReference>
<keyword evidence="2" id="KW-0723">Serine/threonine-protein kinase</keyword>
<dbReference type="EC" id="2.7.11.1" evidence="1"/>
<comment type="catalytic activity">
    <reaction evidence="7">
        <text>L-threonyl-[protein] + ATP = O-phospho-L-threonyl-[protein] + ADP + H(+)</text>
        <dbReference type="Rhea" id="RHEA:46608"/>
        <dbReference type="Rhea" id="RHEA-COMP:11060"/>
        <dbReference type="Rhea" id="RHEA-COMP:11605"/>
        <dbReference type="ChEBI" id="CHEBI:15378"/>
        <dbReference type="ChEBI" id="CHEBI:30013"/>
        <dbReference type="ChEBI" id="CHEBI:30616"/>
        <dbReference type="ChEBI" id="CHEBI:61977"/>
        <dbReference type="ChEBI" id="CHEBI:456216"/>
        <dbReference type="EC" id="2.7.11.1"/>
    </reaction>
</comment>
<evidence type="ECO:0000256" key="2">
    <source>
        <dbReference type="ARBA" id="ARBA00022527"/>
    </source>
</evidence>
<reference evidence="10" key="1">
    <citation type="submission" date="2020-09" db="EMBL/GenBank/DDBJ databases">
        <title>Genome-Enabled Discovery of Anthraquinone Biosynthesis in Senna tora.</title>
        <authorList>
            <person name="Kang S.-H."/>
            <person name="Pandey R.P."/>
            <person name="Lee C.-M."/>
            <person name="Sim J.-S."/>
            <person name="Jeong J.-T."/>
            <person name="Choi B.-S."/>
            <person name="Jung M."/>
            <person name="Ginzburg D."/>
            <person name="Zhao K."/>
            <person name="Won S.Y."/>
            <person name="Oh T.-J."/>
            <person name="Yu Y."/>
            <person name="Kim N.-H."/>
            <person name="Lee O.R."/>
            <person name="Lee T.-H."/>
            <person name="Bashyal P."/>
            <person name="Kim T.-S."/>
            <person name="Lee W.-H."/>
            <person name="Kawkins C."/>
            <person name="Kim C.-K."/>
            <person name="Kim J.S."/>
            <person name="Ahn B.O."/>
            <person name="Rhee S.Y."/>
            <person name="Sohng J.K."/>
        </authorList>
    </citation>
    <scope>NUCLEOTIDE SEQUENCE</scope>
    <source>
        <tissue evidence="10">Leaf</tissue>
    </source>
</reference>
<dbReference type="Pfam" id="PF12202">
    <property type="entry name" value="OSR1_C"/>
    <property type="match status" value="1"/>
</dbReference>
<evidence type="ECO:0000256" key="3">
    <source>
        <dbReference type="ARBA" id="ARBA00022679"/>
    </source>
</evidence>
<comment type="catalytic activity">
    <reaction evidence="8">
        <text>L-seryl-[protein] + ATP = O-phospho-L-seryl-[protein] + ADP + H(+)</text>
        <dbReference type="Rhea" id="RHEA:17989"/>
        <dbReference type="Rhea" id="RHEA-COMP:9863"/>
        <dbReference type="Rhea" id="RHEA-COMP:11604"/>
        <dbReference type="ChEBI" id="CHEBI:15378"/>
        <dbReference type="ChEBI" id="CHEBI:29999"/>
        <dbReference type="ChEBI" id="CHEBI:30616"/>
        <dbReference type="ChEBI" id="CHEBI:83421"/>
        <dbReference type="ChEBI" id="CHEBI:456216"/>
        <dbReference type="EC" id="2.7.11.1"/>
    </reaction>
</comment>
<keyword evidence="5 10" id="KW-0418">Kinase</keyword>